<evidence type="ECO:0000313" key="3">
    <source>
        <dbReference type="Proteomes" id="UP001642464"/>
    </source>
</evidence>
<feature type="compositionally biased region" description="Basic residues" evidence="1">
    <location>
        <begin position="406"/>
        <end position="418"/>
    </location>
</feature>
<reference evidence="2 3" key="1">
    <citation type="submission" date="2024-02" db="EMBL/GenBank/DDBJ databases">
        <authorList>
            <person name="Chen Y."/>
            <person name="Shah S."/>
            <person name="Dougan E. K."/>
            <person name="Thang M."/>
            <person name="Chan C."/>
        </authorList>
    </citation>
    <scope>NUCLEOTIDE SEQUENCE [LARGE SCALE GENOMIC DNA]</scope>
</reference>
<comment type="caution">
    <text evidence="2">The sequence shown here is derived from an EMBL/GenBank/DDBJ whole genome shotgun (WGS) entry which is preliminary data.</text>
</comment>
<dbReference type="InterPro" id="IPR013762">
    <property type="entry name" value="Integrase-like_cat_sf"/>
</dbReference>
<sequence>LMPKATWTTRLQRLTAKVTGDNQREKIEQAERERWVKELHELLFEAGYLGKPDKEFEAMQYVATRYAMGRRAATIRQHVRHGRRIQEYMEGVFGVQWLRHPKDLMHYINARLEEPCGRSVPGSLYKALVFMENAAELPPERRLSSSMALHNYLLEVEKSNIWGPRVRQKASRLPLEVLRAWEEGVMNTALQKYKRTFCWFKLVKLWGALRAHDAEGVPPATLTWEPGAGLQGDIMRSKTTEAGRRVEVVQFHISVNAWVFEREWLKVGYELFISMNKDAKSTALDSLRDESGHRRLLMAAEGTGHWSEHSERVTMMSWALIAEVPNKKRRRWGRWSPSVDEEYAIATKKVVMAAQGGVAHKIRDSYKTADIVDDKTVINNYIRWLQESFDKTLEEATDMAQEGVRGRHPHHRRRHDRLRRLSDAEEEPDHKPETLYPKGTYILSVIGRSQDSGSSLPQLRGGRAAEVSSEEGERLCAVCFGAKAKMAEILQGGEDGDGDISSESSSSVMEDSEKEALAGVHG</sequence>
<name>A0ABP0MP08_9DINO</name>
<keyword evidence="3" id="KW-1185">Reference proteome</keyword>
<proteinExistence type="predicted"/>
<protein>
    <submittedName>
        <fullName evidence="2">DnaJ-like subfamily C member 17</fullName>
    </submittedName>
</protein>
<gene>
    <name evidence="2" type="ORF">SCF082_LOCUS29010</name>
</gene>
<feature type="non-terminal residue" evidence="2">
    <location>
        <position position="522"/>
    </location>
</feature>
<evidence type="ECO:0000313" key="2">
    <source>
        <dbReference type="EMBL" id="CAK9053174.1"/>
    </source>
</evidence>
<feature type="non-terminal residue" evidence="2">
    <location>
        <position position="1"/>
    </location>
</feature>
<feature type="compositionally biased region" description="Basic and acidic residues" evidence="1">
    <location>
        <begin position="419"/>
        <end position="433"/>
    </location>
</feature>
<dbReference type="Gene3D" id="1.10.443.10">
    <property type="entry name" value="Intergrase catalytic core"/>
    <property type="match status" value="1"/>
</dbReference>
<feature type="region of interest" description="Disordered" evidence="1">
    <location>
        <begin position="400"/>
        <end position="436"/>
    </location>
</feature>
<dbReference type="EMBL" id="CAXAMM010023180">
    <property type="protein sequence ID" value="CAK9053174.1"/>
    <property type="molecule type" value="Genomic_DNA"/>
</dbReference>
<dbReference type="Proteomes" id="UP001642464">
    <property type="component" value="Unassembled WGS sequence"/>
</dbReference>
<evidence type="ECO:0000256" key="1">
    <source>
        <dbReference type="SAM" id="MobiDB-lite"/>
    </source>
</evidence>
<accession>A0ABP0MP08</accession>
<organism evidence="2 3">
    <name type="scientific">Durusdinium trenchii</name>
    <dbReference type="NCBI Taxonomy" id="1381693"/>
    <lineage>
        <taxon>Eukaryota</taxon>
        <taxon>Sar</taxon>
        <taxon>Alveolata</taxon>
        <taxon>Dinophyceae</taxon>
        <taxon>Suessiales</taxon>
        <taxon>Symbiodiniaceae</taxon>
        <taxon>Durusdinium</taxon>
    </lineage>
</organism>
<feature type="region of interest" description="Disordered" evidence="1">
    <location>
        <begin position="491"/>
        <end position="522"/>
    </location>
</feature>